<feature type="transmembrane region" description="Helical" evidence="7">
    <location>
        <begin position="156"/>
        <end position="174"/>
    </location>
</feature>
<dbReference type="Pfam" id="PF02163">
    <property type="entry name" value="Peptidase_M50"/>
    <property type="match status" value="1"/>
</dbReference>
<dbReference type="RefSeq" id="WP_007572164.1">
    <property type="nucleotide sequence ID" value="NZ_BPTS01000003.1"/>
</dbReference>
<dbReference type="HOGENOM" id="CLU_053105_0_0_10"/>
<sequence length="402" mass="46744">MDTTIDIASKVQIFTLKDVDGEKLVVYNNNCYHIGDMLFDCLVQLKNGNSFKDIALACKKKYGYKSDDILENVSQAVDAIANSSVKNQVSFVDSIYLKIRLFKESFIAEVAERIKFLFNKRIMAGVIIAFILSSVLVCSRYMSYLDQTPHFGVAKWANLIATNYLSLLFIAFFHEFGHATASYRCGIRPKEIGFGIYMVFPVFYTDVSKIWNISKNKRLLVNVGGIYFQMVLALLLTVMLFLFEKPEYRFMLMSVIVMNLFVLTYSLFPFFRNDGYWVYSDFFKIDNLSYNSKQFPKVFFGIVTNKMMPWKEKMKILKADLPLLLYSIFDFSFSTMMYAGIIMFTVINISAILQFVEFREYMETSFVIREVITLSLSIAINCFFLYRILRYILVSLKNKFLL</sequence>
<keyword evidence="5 7" id="KW-1133">Transmembrane helix</keyword>
<comment type="similarity">
    <text evidence="3">Belongs to the peptidase M50B family.</text>
</comment>
<accession>F8N595</accession>
<evidence type="ECO:0000313" key="9">
    <source>
        <dbReference type="EMBL" id="EGN58260.1"/>
    </source>
</evidence>
<comment type="cofactor">
    <cofactor evidence="1">
        <name>Zn(2+)</name>
        <dbReference type="ChEBI" id="CHEBI:29105"/>
    </cofactor>
</comment>
<dbReference type="STRING" id="688246.Premu_0056"/>
<keyword evidence="10" id="KW-1185">Reference proteome</keyword>
<evidence type="ECO:0000256" key="7">
    <source>
        <dbReference type="SAM" id="Phobius"/>
    </source>
</evidence>
<evidence type="ECO:0000256" key="3">
    <source>
        <dbReference type="ARBA" id="ARBA00007931"/>
    </source>
</evidence>
<dbReference type="Proteomes" id="UP000002772">
    <property type="component" value="Unassembled WGS sequence"/>
</dbReference>
<dbReference type="GO" id="GO:0004222">
    <property type="term" value="F:metalloendopeptidase activity"/>
    <property type="evidence" value="ECO:0007669"/>
    <property type="project" value="InterPro"/>
</dbReference>
<dbReference type="eggNOG" id="COG1994">
    <property type="taxonomic scope" value="Bacteria"/>
</dbReference>
<dbReference type="OrthoDB" id="9759690at2"/>
<dbReference type="InterPro" id="IPR001193">
    <property type="entry name" value="MBTPS2"/>
</dbReference>
<reference evidence="10" key="1">
    <citation type="journal article" date="2011" name="Stand. Genomic Sci.">
        <title>Non-contiguous finished genome sequence of the opportunistic oral pathogen Prevotella multisaccharivorax type strain (PPPA20).</title>
        <authorList>
            <person name="Pati A."/>
            <person name="Gronow S."/>
            <person name="Lu M."/>
            <person name="Lapidus A."/>
            <person name="Nolan M."/>
            <person name="Lucas S."/>
            <person name="Hammon N."/>
            <person name="Deshpande S."/>
            <person name="Cheng J.F."/>
            <person name="Tapia R."/>
            <person name="Han C."/>
            <person name="Goodwin L."/>
            <person name="Pitluck S."/>
            <person name="Liolios K."/>
            <person name="Pagani I."/>
            <person name="Mavromatis K."/>
            <person name="Mikhailova N."/>
            <person name="Huntemann M."/>
            <person name="Chen A."/>
            <person name="Palaniappan K."/>
            <person name="Land M."/>
            <person name="Hauser L."/>
            <person name="Detter J.C."/>
            <person name="Brambilla E.M."/>
            <person name="Rohde M."/>
            <person name="Goker M."/>
            <person name="Woyke T."/>
            <person name="Bristow J."/>
            <person name="Eisen J.A."/>
            <person name="Markowitz V."/>
            <person name="Hugenholtz P."/>
            <person name="Kyrpides N.C."/>
            <person name="Klenk H.P."/>
            <person name="Ivanova N."/>
        </authorList>
    </citation>
    <scope>NUCLEOTIDE SEQUENCE [LARGE SCALE GENOMIC DNA]</scope>
    <source>
        <strain evidence="10">DSM 17128</strain>
    </source>
</reference>
<dbReference type="InterPro" id="IPR008915">
    <property type="entry name" value="Peptidase_M50"/>
</dbReference>
<name>F8N595_9BACT</name>
<evidence type="ECO:0000256" key="6">
    <source>
        <dbReference type="ARBA" id="ARBA00023136"/>
    </source>
</evidence>
<dbReference type="PANTHER" id="PTHR13325">
    <property type="entry name" value="PROTEASE M50 MEMBRANE-BOUND TRANSCRIPTION FACTOR SITE 2 PROTEASE"/>
    <property type="match status" value="1"/>
</dbReference>
<dbReference type="GO" id="GO:0005737">
    <property type="term" value="C:cytoplasm"/>
    <property type="evidence" value="ECO:0007669"/>
    <property type="project" value="TreeGrafter"/>
</dbReference>
<dbReference type="AlphaFoldDB" id="F8N595"/>
<dbReference type="PANTHER" id="PTHR13325:SF3">
    <property type="entry name" value="MEMBRANE-BOUND TRANSCRIPTION FACTOR SITE-2 PROTEASE"/>
    <property type="match status" value="1"/>
</dbReference>
<feature type="transmembrane region" description="Helical" evidence="7">
    <location>
        <begin position="122"/>
        <end position="144"/>
    </location>
</feature>
<dbReference type="GO" id="GO:0016020">
    <property type="term" value="C:membrane"/>
    <property type="evidence" value="ECO:0007669"/>
    <property type="project" value="InterPro"/>
</dbReference>
<dbReference type="EMBL" id="GL945016">
    <property type="protein sequence ID" value="EGN58260.1"/>
    <property type="molecule type" value="Genomic_DNA"/>
</dbReference>
<evidence type="ECO:0000259" key="8">
    <source>
        <dbReference type="Pfam" id="PF02163"/>
    </source>
</evidence>
<evidence type="ECO:0000256" key="2">
    <source>
        <dbReference type="ARBA" id="ARBA00004127"/>
    </source>
</evidence>
<feature type="domain" description="Peptidase M50" evidence="8">
    <location>
        <begin position="165"/>
        <end position="346"/>
    </location>
</feature>
<feature type="transmembrane region" description="Helical" evidence="7">
    <location>
        <begin position="248"/>
        <end position="268"/>
    </location>
</feature>
<keyword evidence="4 7" id="KW-0812">Transmembrane</keyword>
<protein>
    <recommendedName>
        <fullName evidence="8">Peptidase M50 domain-containing protein</fullName>
    </recommendedName>
</protein>
<evidence type="ECO:0000256" key="4">
    <source>
        <dbReference type="ARBA" id="ARBA00022692"/>
    </source>
</evidence>
<comment type="subcellular location">
    <subcellularLocation>
        <location evidence="2">Endomembrane system</location>
        <topology evidence="2">Multi-pass membrane protein</topology>
    </subcellularLocation>
</comment>
<gene>
    <name evidence="9" type="ORF">Premu_0056</name>
</gene>
<feature type="transmembrane region" description="Helical" evidence="7">
    <location>
        <begin position="323"/>
        <end position="347"/>
    </location>
</feature>
<dbReference type="GO" id="GO:0031293">
    <property type="term" value="P:membrane protein intracellular domain proteolysis"/>
    <property type="evidence" value="ECO:0007669"/>
    <property type="project" value="TreeGrafter"/>
</dbReference>
<organism evidence="9 10">
    <name type="scientific">Hallella multisaccharivorax DSM 17128</name>
    <dbReference type="NCBI Taxonomy" id="688246"/>
    <lineage>
        <taxon>Bacteria</taxon>
        <taxon>Pseudomonadati</taxon>
        <taxon>Bacteroidota</taxon>
        <taxon>Bacteroidia</taxon>
        <taxon>Bacteroidales</taxon>
        <taxon>Prevotellaceae</taxon>
        <taxon>Hallella</taxon>
    </lineage>
</organism>
<feature type="transmembrane region" description="Helical" evidence="7">
    <location>
        <begin position="367"/>
        <end position="389"/>
    </location>
</feature>
<evidence type="ECO:0000256" key="5">
    <source>
        <dbReference type="ARBA" id="ARBA00022989"/>
    </source>
</evidence>
<feature type="transmembrane region" description="Helical" evidence="7">
    <location>
        <begin position="219"/>
        <end position="242"/>
    </location>
</feature>
<proteinExistence type="inferred from homology"/>
<evidence type="ECO:0000313" key="10">
    <source>
        <dbReference type="Proteomes" id="UP000002772"/>
    </source>
</evidence>
<evidence type="ECO:0000256" key="1">
    <source>
        <dbReference type="ARBA" id="ARBA00001947"/>
    </source>
</evidence>
<dbReference type="GO" id="GO:0012505">
    <property type="term" value="C:endomembrane system"/>
    <property type="evidence" value="ECO:0007669"/>
    <property type="project" value="UniProtKB-SubCell"/>
</dbReference>
<keyword evidence="6 7" id="KW-0472">Membrane</keyword>